<keyword evidence="1" id="KW-0378">Hydrolase</keyword>
<dbReference type="GO" id="GO:0004180">
    <property type="term" value="F:carboxypeptidase activity"/>
    <property type="evidence" value="ECO:0007669"/>
    <property type="project" value="UniProtKB-KW"/>
</dbReference>
<dbReference type="Proteomes" id="UP000029575">
    <property type="component" value="Unassembled WGS sequence"/>
</dbReference>
<comment type="caution">
    <text evidence="1">The sequence shown here is derived from an EMBL/GenBank/DDBJ whole genome shotgun (WGS) entry which is preliminary data.</text>
</comment>
<accession>A0AA88Z2Z8</accession>
<protein>
    <submittedName>
        <fullName evidence="1">Carboxypeptidase C (Cathepsin A)-like protein</fullName>
    </submittedName>
</protein>
<dbReference type="AlphaFoldDB" id="A0AA88Z2Z8"/>
<reference evidence="1 2" key="1">
    <citation type="submission" date="2014-06" db="EMBL/GenBank/DDBJ databases">
        <authorList>
            <person name="Bishop-Lilly K.A."/>
            <person name="Broomall S.M."/>
            <person name="Chain P.S."/>
            <person name="Chertkov O."/>
            <person name="Coyne S.R."/>
            <person name="Daligault H.E."/>
            <person name="Davenport K.W."/>
            <person name="Erkkila T."/>
            <person name="Frey K.G."/>
            <person name="Gibbons H.S."/>
            <person name="Gu W."/>
            <person name="Jaissle J."/>
            <person name="Johnson S.L."/>
            <person name="Koroleva G.I."/>
            <person name="Ladner J.T."/>
            <person name="Lo C.-C."/>
            <person name="Minogue T.D."/>
            <person name="Munk C."/>
            <person name="Palacios G.F."/>
            <person name="Redden C.L."/>
            <person name="Rosenzweig C.N."/>
            <person name="Scholz M.B."/>
            <person name="Teshima H."/>
            <person name="Xu Y."/>
        </authorList>
    </citation>
    <scope>NUCLEOTIDE SEQUENCE [LARGE SCALE GENOMIC DNA]</scope>
    <source>
        <strain evidence="1 2">DWS 37UF10B-2</strain>
    </source>
</reference>
<name>A0AA88Z2Z8_BURCE</name>
<evidence type="ECO:0000313" key="2">
    <source>
        <dbReference type="Proteomes" id="UP000029575"/>
    </source>
</evidence>
<dbReference type="EMBL" id="JPGD01000005">
    <property type="protein sequence ID" value="KGB99640.1"/>
    <property type="molecule type" value="Genomic_DNA"/>
</dbReference>
<keyword evidence="1" id="KW-0121">Carboxypeptidase</keyword>
<evidence type="ECO:0000313" key="1">
    <source>
        <dbReference type="EMBL" id="KGB99640.1"/>
    </source>
</evidence>
<organism evidence="1 2">
    <name type="scientific">Burkholderia cepacia</name>
    <name type="common">Pseudomonas cepacia</name>
    <dbReference type="NCBI Taxonomy" id="292"/>
    <lineage>
        <taxon>Bacteria</taxon>
        <taxon>Pseudomonadati</taxon>
        <taxon>Pseudomonadota</taxon>
        <taxon>Betaproteobacteria</taxon>
        <taxon>Burkholderiales</taxon>
        <taxon>Burkholderiaceae</taxon>
        <taxon>Burkholderia</taxon>
        <taxon>Burkholderia cepacia complex</taxon>
    </lineage>
</organism>
<sequence length="53" mass="6165">MIYLNDRSRTALKADLATFYDGILANRTALQRVLKLQARTQQMKQQKLQQQGQ</sequence>
<proteinExistence type="predicted"/>
<gene>
    <name evidence="1" type="ORF">DM43_2665</name>
</gene>
<keyword evidence="1" id="KW-0645">Protease</keyword>